<evidence type="ECO:0000256" key="10">
    <source>
        <dbReference type="ARBA" id="ARBA00022723"/>
    </source>
</evidence>
<dbReference type="PANTHER" id="PTHR12280">
    <property type="entry name" value="PANTOTHENATE KINASE"/>
    <property type="match status" value="1"/>
</dbReference>
<dbReference type="InterPro" id="IPR035073">
    <property type="entry name" value="At2g17340_3_helix_bundle"/>
</dbReference>
<evidence type="ECO:0000256" key="1">
    <source>
        <dbReference type="ARBA" id="ARBA00001206"/>
    </source>
</evidence>
<dbReference type="InterPro" id="IPR043129">
    <property type="entry name" value="ATPase_NBD"/>
</dbReference>
<evidence type="ECO:0000256" key="3">
    <source>
        <dbReference type="ARBA" id="ARBA00001967"/>
    </source>
</evidence>
<name>K8F731_9CHLO</name>
<dbReference type="GO" id="GO:0046872">
    <property type="term" value="F:metal ion binding"/>
    <property type="evidence" value="ECO:0007669"/>
    <property type="project" value="UniProtKB-KW"/>
</dbReference>
<dbReference type="Gene3D" id="1.20.1700.10">
    <property type="entry name" value="AF1104-like"/>
    <property type="match status" value="1"/>
</dbReference>
<dbReference type="EMBL" id="FO082273">
    <property type="protein sequence ID" value="CCO17393.1"/>
    <property type="molecule type" value="Genomic_DNA"/>
</dbReference>
<dbReference type="Pfam" id="PF01937">
    <property type="entry name" value="ARMT1-like_dom"/>
    <property type="match status" value="1"/>
</dbReference>
<dbReference type="eggNOG" id="KOG2201">
    <property type="taxonomic scope" value="Eukaryota"/>
</dbReference>
<dbReference type="GO" id="GO:0005829">
    <property type="term" value="C:cytosol"/>
    <property type="evidence" value="ECO:0007669"/>
    <property type="project" value="TreeGrafter"/>
</dbReference>
<dbReference type="Pfam" id="PF03630">
    <property type="entry name" value="Fumble"/>
    <property type="match status" value="1"/>
</dbReference>
<comment type="subcellular location">
    <subcellularLocation>
        <location evidence="4">Cytoplasm</location>
    </subcellularLocation>
</comment>
<dbReference type="InterPro" id="IPR036075">
    <property type="entry name" value="ARMT-1-like_metal-bd_sf"/>
</dbReference>
<protein>
    <recommendedName>
        <fullName evidence="6">pantothenate kinase</fullName>
        <ecNumber evidence="6">2.7.1.33</ecNumber>
    </recommendedName>
</protein>
<comment type="pathway">
    <text evidence="5">Cofactor biosynthesis; coenzyme A biosynthesis; CoA from (R)-pantothenate: step 1/5.</text>
</comment>
<dbReference type="Gene3D" id="6.10.10.60">
    <property type="match status" value="1"/>
</dbReference>
<keyword evidence="8" id="KW-0533">Nickel</keyword>
<feature type="region of interest" description="Disordered" evidence="19">
    <location>
        <begin position="1"/>
        <end position="103"/>
    </location>
</feature>
<feature type="compositionally biased region" description="Polar residues" evidence="19">
    <location>
        <begin position="55"/>
        <end position="67"/>
    </location>
</feature>
<feature type="coiled-coil region" evidence="18">
    <location>
        <begin position="796"/>
        <end position="823"/>
    </location>
</feature>
<dbReference type="InterPro" id="IPR002791">
    <property type="entry name" value="ARMT1-like_metal-bd"/>
</dbReference>
<keyword evidence="10" id="KW-0479">Metal-binding</keyword>
<dbReference type="Gene3D" id="1.10.285.20">
    <property type="entry name" value="Uncharacterised protein PF01937, DUF89, domain 2"/>
    <property type="match status" value="1"/>
</dbReference>
<dbReference type="GO" id="GO:0005524">
    <property type="term" value="F:ATP binding"/>
    <property type="evidence" value="ECO:0007669"/>
    <property type="project" value="UniProtKB-KW"/>
</dbReference>
<dbReference type="PANTHER" id="PTHR12280:SF20">
    <property type="entry name" value="4'-PHOSPHOPANTETHEINE PHOSPHATASE"/>
    <property type="match status" value="1"/>
</dbReference>
<evidence type="ECO:0000259" key="20">
    <source>
        <dbReference type="Pfam" id="PF01937"/>
    </source>
</evidence>
<comment type="cofactor">
    <cofactor evidence="2">
        <name>Mn(2+)</name>
        <dbReference type="ChEBI" id="CHEBI:29035"/>
    </cofactor>
</comment>
<feature type="compositionally biased region" description="Low complexity" evidence="19">
    <location>
        <begin position="534"/>
        <end position="547"/>
    </location>
</feature>
<keyword evidence="15" id="KW-0173">Coenzyme A biosynthesis</keyword>
<organism evidence="21 22">
    <name type="scientific">Bathycoccus prasinos</name>
    <dbReference type="NCBI Taxonomy" id="41875"/>
    <lineage>
        <taxon>Eukaryota</taxon>
        <taxon>Viridiplantae</taxon>
        <taxon>Chlorophyta</taxon>
        <taxon>Mamiellophyceae</taxon>
        <taxon>Mamiellales</taxon>
        <taxon>Bathycoccaceae</taxon>
        <taxon>Bathycoccus</taxon>
    </lineage>
</organism>
<dbReference type="Gene3D" id="3.30.420.40">
    <property type="match status" value="1"/>
</dbReference>
<feature type="region of interest" description="Disordered" evidence="19">
    <location>
        <begin position="569"/>
        <end position="620"/>
    </location>
</feature>
<proteinExistence type="inferred from homology"/>
<evidence type="ECO:0000313" key="21">
    <source>
        <dbReference type="EMBL" id="CCO17393.1"/>
    </source>
</evidence>
<evidence type="ECO:0000256" key="11">
    <source>
        <dbReference type="ARBA" id="ARBA00022741"/>
    </source>
</evidence>
<feature type="region of interest" description="Disordered" evidence="19">
    <location>
        <begin position="521"/>
        <end position="547"/>
    </location>
</feature>
<evidence type="ECO:0000256" key="16">
    <source>
        <dbReference type="ARBA" id="ARBA00023211"/>
    </source>
</evidence>
<keyword evidence="16" id="KW-0464">Manganese</keyword>
<evidence type="ECO:0000256" key="12">
    <source>
        <dbReference type="ARBA" id="ARBA00022777"/>
    </source>
</evidence>
<dbReference type="GeneID" id="19015363"/>
<feature type="domain" description="Damage-control phosphatase ARMT1-like metal-binding" evidence="20">
    <location>
        <begin position="741"/>
        <end position="1040"/>
    </location>
</feature>
<evidence type="ECO:0000313" key="22">
    <source>
        <dbReference type="Proteomes" id="UP000198341"/>
    </source>
</evidence>
<keyword evidence="12" id="KW-0418">Kinase</keyword>
<gene>
    <name evidence="21" type="ORF">Bathy06g03820</name>
</gene>
<dbReference type="OrthoDB" id="498611at2759"/>
<evidence type="ECO:0000256" key="8">
    <source>
        <dbReference type="ARBA" id="ARBA00022596"/>
    </source>
</evidence>
<dbReference type="Gene3D" id="3.30.420.510">
    <property type="match status" value="1"/>
</dbReference>
<evidence type="ECO:0000256" key="19">
    <source>
        <dbReference type="SAM" id="MobiDB-lite"/>
    </source>
</evidence>
<dbReference type="RefSeq" id="XP_007512793.1">
    <property type="nucleotide sequence ID" value="XM_007512731.1"/>
</dbReference>
<sequence>MRRSPSGATLLDFDGAAIDKTRKSLNTTATTEKHATKASESSSSPAHTDGEKRPPSSSALKPSTTRVTNNAASTTQNATTTANTTNVGQQQQQQAAPSISLPRQRGDAVKHFALDLGGSLIKLVYFSANSDTNAMNGEDGSQQQTKEASSKTTTATLGGRLHFRRFPSSSLKECLDFIERKKLHYSGGFGQHKSEIKATGGGSFKHQRTFRDALGIELQKEDEMACAVRGANFLLKTIRDEAFTFENDTKTFVDTNFNVNNFNSTATTTGGASGSISGSISGGGGIGGGGVESHSYSASSSNSSSNNLFPYLLVNIGSGVSIIKVTETGHERISGSNIGGGTFWGLCRLLTGMRDYDEMLKCSQNADSARVDMLVGDIYGRDYAKVGLSSDVIASSFGRVVMEEGDLSDYSKADITLSLLRMISYNIAHLATMNAKAHGLQRIFFGGYFIRGHAYTMNTISFAVNFWSKGETKAMFLRHEGFLGALGAFLSDTTAKEKLGAAETRGSWIEKFIKYSTKAASEENNNGKSGGGKSSSPPLSSLRRSNSYTSSGENVLAVATAALHIETDGSGADSNARAYSLDGGGAPRDSLSGLAREQPAPRHNSFSHQSRHRRGYSNLSSHLGVRAPPNDFDVGVLHYAPLLEPYPLLQNPESYVPDTFDLQAKTTISAEDREYWLMVLKSLTAGVAERARDSELENHDEEEHEKSSARASLDEHHAFVNYDAYDFESNNNYRKKTPSERAEQFRNAYDSLLDRLLKDPFGCGKISLSSLFEAREECLRDCGFADAYADVKQRENDAALVVLPELLEELEQMEDESQRLIQIVEGVLAGNVFDWGSQACVDLYNNGTILDIYKAARKNATRLSWKIDGFEEFAKKLSSNDGYKKAHIFVDNSGADIVLGVLPFVVELLRRGTEVVLVANALPALNDVTADELSSLLDRAAETCGGILKSALYFDEDEKEEAPREEERATAKLSVVSSGNGGPCIDLRRASRELIEASENVDLVVLEGMGRAVHTNYNAEFVCDSLKLAMIKNARLAERLCRGEMFDCVVRFDDPKKKKEIKYM</sequence>
<dbReference type="EC" id="2.7.1.33" evidence="6"/>
<dbReference type="KEGG" id="bpg:Bathy06g03820"/>
<dbReference type="GO" id="GO:0015937">
    <property type="term" value="P:coenzyme A biosynthetic process"/>
    <property type="evidence" value="ECO:0007669"/>
    <property type="project" value="UniProtKB-KW"/>
</dbReference>
<dbReference type="Gene3D" id="3.40.50.10880">
    <property type="entry name" value="Uncharacterised protein PF01937, DUF89, domain 3"/>
    <property type="match status" value="1"/>
</dbReference>
<evidence type="ECO:0000256" key="9">
    <source>
        <dbReference type="ARBA" id="ARBA00022679"/>
    </source>
</evidence>
<reference evidence="21 22" key="1">
    <citation type="submission" date="2011-10" db="EMBL/GenBank/DDBJ databases">
        <authorList>
            <person name="Genoscope - CEA"/>
        </authorList>
    </citation>
    <scope>NUCLEOTIDE SEQUENCE [LARGE SCALE GENOMIC DNA]</scope>
    <source>
        <strain evidence="21 22">RCC 1105</strain>
    </source>
</reference>
<evidence type="ECO:0000256" key="13">
    <source>
        <dbReference type="ARBA" id="ARBA00022801"/>
    </source>
</evidence>
<evidence type="ECO:0000256" key="17">
    <source>
        <dbReference type="ARBA" id="ARBA00060870"/>
    </source>
</evidence>
<dbReference type="SUPFAM" id="SSF111321">
    <property type="entry name" value="AF1104-like"/>
    <property type="match status" value="1"/>
</dbReference>
<evidence type="ECO:0000256" key="15">
    <source>
        <dbReference type="ARBA" id="ARBA00022993"/>
    </source>
</evidence>
<dbReference type="GO" id="GO:0004594">
    <property type="term" value="F:pantothenate kinase activity"/>
    <property type="evidence" value="ECO:0007669"/>
    <property type="project" value="UniProtKB-EC"/>
</dbReference>
<keyword evidence="14" id="KW-0067">ATP-binding</keyword>
<evidence type="ECO:0000256" key="4">
    <source>
        <dbReference type="ARBA" id="ARBA00004496"/>
    </source>
</evidence>
<dbReference type="FunFam" id="3.30.420.40:FF:000025">
    <property type="entry name" value="pantothenate kinase 2, mitochondrial"/>
    <property type="match status" value="1"/>
</dbReference>
<comment type="cofactor">
    <cofactor evidence="3">
        <name>Ni(2+)</name>
        <dbReference type="ChEBI" id="CHEBI:49786"/>
    </cofactor>
</comment>
<dbReference type="SUPFAM" id="SSF53067">
    <property type="entry name" value="Actin-like ATPase domain"/>
    <property type="match status" value="2"/>
</dbReference>
<evidence type="ECO:0000256" key="7">
    <source>
        <dbReference type="ARBA" id="ARBA00022490"/>
    </source>
</evidence>
<comment type="similarity">
    <text evidence="17">Belongs to the type II pantothenate kinase family.</text>
</comment>
<keyword evidence="13" id="KW-0378">Hydrolase</keyword>
<dbReference type="STRING" id="41875.K8F731"/>
<dbReference type="InterPro" id="IPR004567">
    <property type="entry name" value="Type_II_PanK"/>
</dbReference>
<keyword evidence="11" id="KW-0547">Nucleotide-binding</keyword>
<dbReference type="GO" id="GO:0016787">
    <property type="term" value="F:hydrolase activity"/>
    <property type="evidence" value="ECO:0007669"/>
    <property type="project" value="UniProtKB-KW"/>
</dbReference>
<accession>K8F731</accession>
<feature type="compositionally biased region" description="Low complexity" evidence="19">
    <location>
        <begin position="68"/>
        <end position="96"/>
    </location>
</feature>
<dbReference type="Proteomes" id="UP000198341">
    <property type="component" value="Chromosome 6"/>
</dbReference>
<dbReference type="CDD" id="cd24123">
    <property type="entry name" value="ASKHA_NBD_PanK-II_Pank4"/>
    <property type="match status" value="1"/>
</dbReference>
<keyword evidence="9" id="KW-0808">Transferase</keyword>
<dbReference type="AlphaFoldDB" id="K8F731"/>
<evidence type="ECO:0000256" key="5">
    <source>
        <dbReference type="ARBA" id="ARBA00005225"/>
    </source>
</evidence>
<keyword evidence="18" id="KW-0175">Coiled coil</keyword>
<evidence type="ECO:0000256" key="18">
    <source>
        <dbReference type="SAM" id="Coils"/>
    </source>
</evidence>
<evidence type="ECO:0000256" key="6">
    <source>
        <dbReference type="ARBA" id="ARBA00012102"/>
    </source>
</evidence>
<keyword evidence="22" id="KW-1185">Reference proteome</keyword>
<dbReference type="eggNOG" id="KOG4584">
    <property type="taxonomic scope" value="Eukaryota"/>
</dbReference>
<evidence type="ECO:0000256" key="2">
    <source>
        <dbReference type="ARBA" id="ARBA00001936"/>
    </source>
</evidence>
<dbReference type="GO" id="GO:0005634">
    <property type="term" value="C:nucleus"/>
    <property type="evidence" value="ECO:0007669"/>
    <property type="project" value="TreeGrafter"/>
</dbReference>
<comment type="catalytic activity">
    <reaction evidence="1">
        <text>(R)-pantothenate + ATP = (R)-4'-phosphopantothenate + ADP + H(+)</text>
        <dbReference type="Rhea" id="RHEA:16373"/>
        <dbReference type="ChEBI" id="CHEBI:10986"/>
        <dbReference type="ChEBI" id="CHEBI:15378"/>
        <dbReference type="ChEBI" id="CHEBI:29032"/>
        <dbReference type="ChEBI" id="CHEBI:30616"/>
        <dbReference type="ChEBI" id="CHEBI:456216"/>
        <dbReference type="EC" id="2.7.1.33"/>
    </reaction>
</comment>
<evidence type="ECO:0000256" key="14">
    <source>
        <dbReference type="ARBA" id="ARBA00022840"/>
    </source>
</evidence>
<keyword evidence="7" id="KW-0963">Cytoplasm</keyword>